<dbReference type="NCBIfam" id="TIGR04056">
    <property type="entry name" value="OMP_RagA_SusC"/>
    <property type="match status" value="1"/>
</dbReference>
<dbReference type="Pfam" id="PF00593">
    <property type="entry name" value="TonB_dep_Rec_b-barrel"/>
    <property type="match status" value="1"/>
</dbReference>
<evidence type="ECO:0000256" key="10">
    <source>
        <dbReference type="SAM" id="MobiDB-lite"/>
    </source>
</evidence>
<keyword evidence="11" id="KW-0732">Signal</keyword>
<dbReference type="RefSeq" id="WP_159453747.1">
    <property type="nucleotide sequence ID" value="NZ_FUZU01000003.1"/>
</dbReference>
<sequence>MMRHYFINRYLRWCCFSIALLSFTHLTNAQANLYADAKKTNGYSHQAKRSLHEVLSEIQTHFKVSFVYESAVIDGKEIVGKISYSNNVEKTLNAVLIPVGLKYIKVNKSTYSILSTSGSQSIRKEMGALKADSSADEPVLEVYSDQATSPISNSDIDIVVKGRVTDDNASPIPGVNILIKGTALGTTTDTDGRFSLDVPNADAVLVISFIGFVSQEVVVGNQTDINIALKPDVQQLGEVVVVGYGTQKKASLTGAISSLSSKEISAQPVVNVGQALQGRIAGVSVTNNGAPGEAPIIRVRGVGTINNANPLFVVDGFPTSDLNSFNPKDIESVDVLKDASAAAIYGSRASNGVVLITTKSGAHNKKLSVNFDSYYGVEQAWRKLDLLNTDQYIDFATELMTNADIYKNETNGTDPDVVVGSGVPDRIELGGLDQPINSQTSQTFRQTNTDWQDEMFRTGRIQQHKVELSGGSAASKMFASMGYFEQEGIMLGTGYQRGDVRLNTDHNVSKRVTVGQNFYIAYDERKVEQQAGGRTQLQHMFRSSPYFPVYNPDNFGGFFGAQSVDGSDPENPVRIALQDKQNQQRLKLLGNAYVDVKIFDFLTYRFKAGVDYVAYTQRSHSAAYNTGGYSNRAAALLNQNRQDFTSVLLTNQLTFDKTFGKHSINATVVAEQQTNNFSQVTGAGENPISNDITQPVGLSKLSFNGDRSQSALISYIGRVNYEYNGKYLLGASFRRDGSSRFSPANRWGNFPAVSAGWRISEESFLANNDIVSDLKLRASYGVTGNNSSGDYAWISTISSNQIYQFGGAAVTGYTIRALANTDLTWESTYMTNIGLDVGVLNNQLTLSVEYFNNRTKDMIISRPIPLSFGYDVNPFDNVGEVENKGYEIELGYEKSSGDFTFGASGNISFIKNEVLSLGEEGTTIAQGDWYGDNLTLTKVGEPIGYFNGYVVDGIFQEGEAHPMQPNARAGDIRFKDVTGDGVLNAEDKTNVGHFLPDFSYGVNFSANWKGFDASLFLQGVSGNEIYSIVKYDLEGMTRLFNAGTAVLNRWTPENPNTNVPRAISGDPNQNARASDRFVEDGSYFRIKNLTLGYNFSSPGSFTAGAVTRLRIYTTMQNLLTITKYKSGYDPEIGNRNVSTNGLTTGIDYGQFPQARSIVVGLQVGF</sequence>
<evidence type="ECO:0000256" key="4">
    <source>
        <dbReference type="ARBA" id="ARBA00022692"/>
    </source>
</evidence>
<evidence type="ECO:0000259" key="12">
    <source>
        <dbReference type="Pfam" id="PF00593"/>
    </source>
</evidence>
<dbReference type="FunFam" id="2.60.40.1120:FF:000003">
    <property type="entry name" value="Outer membrane protein Omp121"/>
    <property type="match status" value="1"/>
</dbReference>
<feature type="signal peptide" evidence="11">
    <location>
        <begin position="1"/>
        <end position="31"/>
    </location>
</feature>
<keyword evidence="3 8" id="KW-1134">Transmembrane beta strand</keyword>
<gene>
    <name evidence="14" type="ORF">SAMN05660236_3968</name>
</gene>
<feature type="domain" description="TonB-dependent receptor plug" evidence="13">
    <location>
        <begin position="249"/>
        <end position="353"/>
    </location>
</feature>
<dbReference type="EMBL" id="FUZU01000003">
    <property type="protein sequence ID" value="SKC81523.1"/>
    <property type="molecule type" value="Genomic_DNA"/>
</dbReference>
<proteinExistence type="inferred from homology"/>
<dbReference type="Pfam" id="PF07715">
    <property type="entry name" value="Plug"/>
    <property type="match status" value="1"/>
</dbReference>
<feature type="domain" description="TonB-dependent receptor-like beta-barrel" evidence="12">
    <location>
        <begin position="546"/>
        <end position="1107"/>
    </location>
</feature>
<dbReference type="PROSITE" id="PS52016">
    <property type="entry name" value="TONB_DEPENDENT_REC_3"/>
    <property type="match status" value="1"/>
</dbReference>
<dbReference type="InterPro" id="IPR037066">
    <property type="entry name" value="Plug_dom_sf"/>
</dbReference>
<dbReference type="Gene3D" id="2.170.130.10">
    <property type="entry name" value="TonB-dependent receptor, plug domain"/>
    <property type="match status" value="1"/>
</dbReference>
<comment type="subcellular location">
    <subcellularLocation>
        <location evidence="1 8">Cell outer membrane</location>
        <topology evidence="1 8">Multi-pass membrane protein</topology>
    </subcellularLocation>
</comment>
<name>A0A1T5M068_9BACT</name>
<dbReference type="OrthoDB" id="9768177at2"/>
<dbReference type="NCBIfam" id="TIGR04057">
    <property type="entry name" value="SusC_RagA_signa"/>
    <property type="match status" value="1"/>
</dbReference>
<evidence type="ECO:0000313" key="15">
    <source>
        <dbReference type="Proteomes" id="UP000190961"/>
    </source>
</evidence>
<evidence type="ECO:0000256" key="8">
    <source>
        <dbReference type="PROSITE-ProRule" id="PRU01360"/>
    </source>
</evidence>
<dbReference type="InterPro" id="IPR036942">
    <property type="entry name" value="Beta-barrel_TonB_sf"/>
</dbReference>
<dbReference type="Gene3D" id="2.60.40.1120">
    <property type="entry name" value="Carboxypeptidase-like, regulatory domain"/>
    <property type="match status" value="1"/>
</dbReference>
<organism evidence="14 15">
    <name type="scientific">Ohtaekwangia koreensis</name>
    <dbReference type="NCBI Taxonomy" id="688867"/>
    <lineage>
        <taxon>Bacteria</taxon>
        <taxon>Pseudomonadati</taxon>
        <taxon>Bacteroidota</taxon>
        <taxon>Cytophagia</taxon>
        <taxon>Cytophagales</taxon>
        <taxon>Fulvivirgaceae</taxon>
        <taxon>Ohtaekwangia</taxon>
    </lineage>
</organism>
<dbReference type="SUPFAM" id="SSF56935">
    <property type="entry name" value="Porins"/>
    <property type="match status" value="1"/>
</dbReference>
<dbReference type="InterPro" id="IPR039426">
    <property type="entry name" value="TonB-dep_rcpt-like"/>
</dbReference>
<feature type="region of interest" description="Disordered" evidence="10">
    <location>
        <begin position="1051"/>
        <end position="1071"/>
    </location>
</feature>
<dbReference type="STRING" id="688867.SAMN05660236_3968"/>
<accession>A0A1T5M068</accession>
<evidence type="ECO:0000256" key="7">
    <source>
        <dbReference type="ARBA" id="ARBA00023237"/>
    </source>
</evidence>
<reference evidence="14 15" key="1">
    <citation type="submission" date="2017-02" db="EMBL/GenBank/DDBJ databases">
        <authorList>
            <person name="Peterson S.W."/>
        </authorList>
    </citation>
    <scope>NUCLEOTIDE SEQUENCE [LARGE SCALE GENOMIC DNA]</scope>
    <source>
        <strain evidence="14 15">DSM 25262</strain>
    </source>
</reference>
<protein>
    <submittedName>
        <fullName evidence="14">TonB-linked outer membrane protein, SusC/RagA family</fullName>
    </submittedName>
</protein>
<keyword evidence="6 8" id="KW-0472">Membrane</keyword>
<evidence type="ECO:0000313" key="14">
    <source>
        <dbReference type="EMBL" id="SKC81523.1"/>
    </source>
</evidence>
<dbReference type="Proteomes" id="UP000190961">
    <property type="component" value="Unassembled WGS sequence"/>
</dbReference>
<feature type="chain" id="PRO_5012143081" evidence="11">
    <location>
        <begin position="32"/>
        <end position="1165"/>
    </location>
</feature>
<evidence type="ECO:0000256" key="3">
    <source>
        <dbReference type="ARBA" id="ARBA00022452"/>
    </source>
</evidence>
<dbReference type="InterPro" id="IPR023996">
    <property type="entry name" value="TonB-dep_OMP_SusC/RagA"/>
</dbReference>
<dbReference type="InterPro" id="IPR008969">
    <property type="entry name" value="CarboxyPept-like_regulatory"/>
</dbReference>
<evidence type="ECO:0000256" key="5">
    <source>
        <dbReference type="ARBA" id="ARBA00023077"/>
    </source>
</evidence>
<evidence type="ECO:0000256" key="1">
    <source>
        <dbReference type="ARBA" id="ARBA00004571"/>
    </source>
</evidence>
<dbReference type="InterPro" id="IPR012910">
    <property type="entry name" value="Plug_dom"/>
</dbReference>
<dbReference type="InterPro" id="IPR023997">
    <property type="entry name" value="TonB-dep_OMP_SusC/RagA_CS"/>
</dbReference>
<dbReference type="GO" id="GO:0009279">
    <property type="term" value="C:cell outer membrane"/>
    <property type="evidence" value="ECO:0007669"/>
    <property type="project" value="UniProtKB-SubCell"/>
</dbReference>
<evidence type="ECO:0000259" key="13">
    <source>
        <dbReference type="Pfam" id="PF07715"/>
    </source>
</evidence>
<comment type="similarity">
    <text evidence="8 9">Belongs to the TonB-dependent receptor family.</text>
</comment>
<keyword evidence="2 8" id="KW-0813">Transport</keyword>
<keyword evidence="15" id="KW-1185">Reference proteome</keyword>
<keyword evidence="7 8" id="KW-0998">Cell outer membrane</keyword>
<dbReference type="AlphaFoldDB" id="A0A1T5M068"/>
<dbReference type="Pfam" id="PF13715">
    <property type="entry name" value="CarbopepD_reg_2"/>
    <property type="match status" value="1"/>
</dbReference>
<evidence type="ECO:0000256" key="2">
    <source>
        <dbReference type="ARBA" id="ARBA00022448"/>
    </source>
</evidence>
<keyword evidence="4 8" id="KW-0812">Transmembrane</keyword>
<dbReference type="InterPro" id="IPR000531">
    <property type="entry name" value="Beta-barrel_TonB"/>
</dbReference>
<evidence type="ECO:0000256" key="9">
    <source>
        <dbReference type="RuleBase" id="RU003357"/>
    </source>
</evidence>
<keyword evidence="5 9" id="KW-0798">TonB box</keyword>
<dbReference type="Gene3D" id="2.40.170.20">
    <property type="entry name" value="TonB-dependent receptor, beta-barrel domain"/>
    <property type="match status" value="1"/>
</dbReference>
<evidence type="ECO:0000256" key="6">
    <source>
        <dbReference type="ARBA" id="ARBA00023136"/>
    </source>
</evidence>
<evidence type="ECO:0000256" key="11">
    <source>
        <dbReference type="SAM" id="SignalP"/>
    </source>
</evidence>
<dbReference type="FunFam" id="2.170.130.10:FF:000008">
    <property type="entry name" value="SusC/RagA family TonB-linked outer membrane protein"/>
    <property type="match status" value="1"/>
</dbReference>
<dbReference type="SUPFAM" id="SSF49464">
    <property type="entry name" value="Carboxypeptidase regulatory domain-like"/>
    <property type="match status" value="1"/>
</dbReference>